<comment type="caution">
    <text evidence="2">The sequence shown here is derived from an EMBL/GenBank/DDBJ whole genome shotgun (WGS) entry which is preliminary data.</text>
</comment>
<proteinExistence type="predicted"/>
<dbReference type="STRING" id="497964.CfE428DRAFT_3611"/>
<sequence length="200" mass="21549" precursor="true">MGSNTVSSMVRNFTFIVTAALTFSFASLACAGQKDFHDQDLTGKNFDNGSLNGADFSDAILKQVHFDKATLRHANFKGADISGVWFTGADLTEADLSDTKGTSVNIRSHFDKAIIHGMDLHCNDCSFKGADLRESKISGYIYNCDFSGADLRGVNMRGMSVTAGGSDSNRWKGALYDDDTAWPEGFDPKAVGAIFKGSDK</sequence>
<keyword evidence="3" id="KW-1185">Reference proteome</keyword>
<evidence type="ECO:0000313" key="3">
    <source>
        <dbReference type="Proteomes" id="UP000005824"/>
    </source>
</evidence>
<dbReference type="Pfam" id="PF00805">
    <property type="entry name" value="Pentapeptide"/>
    <property type="match status" value="2"/>
</dbReference>
<dbReference type="Proteomes" id="UP000005824">
    <property type="component" value="Unassembled WGS sequence"/>
</dbReference>
<dbReference type="EMBL" id="ABVL01000010">
    <property type="protein sequence ID" value="EDY18953.1"/>
    <property type="molecule type" value="Genomic_DNA"/>
</dbReference>
<dbReference type="Gene3D" id="2.160.20.80">
    <property type="entry name" value="E3 ubiquitin-protein ligase SopA"/>
    <property type="match status" value="2"/>
</dbReference>
<name>B4D3X3_9BACT</name>
<dbReference type="PANTHER" id="PTHR14136:SF17">
    <property type="entry name" value="BTB_POZ DOMAIN-CONTAINING PROTEIN KCTD9"/>
    <property type="match status" value="1"/>
</dbReference>
<dbReference type="InParanoid" id="B4D3X3"/>
<dbReference type="InterPro" id="IPR051082">
    <property type="entry name" value="Pentapeptide-BTB/POZ_domain"/>
</dbReference>
<evidence type="ECO:0000313" key="2">
    <source>
        <dbReference type="EMBL" id="EDY18953.1"/>
    </source>
</evidence>
<dbReference type="AlphaFoldDB" id="B4D3X3"/>
<gene>
    <name evidence="2" type="ORF">CfE428DRAFT_3611</name>
</gene>
<dbReference type="SUPFAM" id="SSF141571">
    <property type="entry name" value="Pentapeptide repeat-like"/>
    <property type="match status" value="1"/>
</dbReference>
<dbReference type="eggNOG" id="COG1357">
    <property type="taxonomic scope" value="Bacteria"/>
</dbReference>
<accession>B4D3X3</accession>
<evidence type="ECO:0000256" key="1">
    <source>
        <dbReference type="SAM" id="SignalP"/>
    </source>
</evidence>
<dbReference type="PANTHER" id="PTHR14136">
    <property type="entry name" value="BTB_POZ DOMAIN-CONTAINING PROTEIN KCTD9"/>
    <property type="match status" value="1"/>
</dbReference>
<keyword evidence="1" id="KW-0732">Signal</keyword>
<feature type="signal peptide" evidence="1">
    <location>
        <begin position="1"/>
        <end position="31"/>
    </location>
</feature>
<feature type="chain" id="PRO_5002802427" evidence="1">
    <location>
        <begin position="32"/>
        <end position="200"/>
    </location>
</feature>
<organism evidence="2 3">
    <name type="scientific">Chthoniobacter flavus Ellin428</name>
    <dbReference type="NCBI Taxonomy" id="497964"/>
    <lineage>
        <taxon>Bacteria</taxon>
        <taxon>Pseudomonadati</taxon>
        <taxon>Verrucomicrobiota</taxon>
        <taxon>Spartobacteria</taxon>
        <taxon>Chthoniobacterales</taxon>
        <taxon>Chthoniobacteraceae</taxon>
        <taxon>Chthoniobacter</taxon>
    </lineage>
</organism>
<protein>
    <submittedName>
        <fullName evidence="2">Pentapeptide repeat protein</fullName>
    </submittedName>
</protein>
<dbReference type="InterPro" id="IPR001646">
    <property type="entry name" value="5peptide_repeat"/>
</dbReference>
<reference evidence="2 3" key="1">
    <citation type="journal article" date="2011" name="J. Bacteriol.">
        <title>Genome sequence of Chthoniobacter flavus Ellin428, an aerobic heterotrophic soil bacterium.</title>
        <authorList>
            <person name="Kant R."/>
            <person name="van Passel M.W."/>
            <person name="Palva A."/>
            <person name="Lucas S."/>
            <person name="Lapidus A."/>
            <person name="Glavina Del Rio T."/>
            <person name="Dalin E."/>
            <person name="Tice H."/>
            <person name="Bruce D."/>
            <person name="Goodwin L."/>
            <person name="Pitluck S."/>
            <person name="Larimer F.W."/>
            <person name="Land M.L."/>
            <person name="Hauser L."/>
            <person name="Sangwan P."/>
            <person name="de Vos W.M."/>
            <person name="Janssen P.H."/>
            <person name="Smidt H."/>
        </authorList>
    </citation>
    <scope>NUCLEOTIDE SEQUENCE [LARGE SCALE GENOMIC DNA]</scope>
    <source>
        <strain evidence="2 3">Ellin428</strain>
    </source>
</reference>